<reference evidence="2 3" key="1">
    <citation type="journal article" date="2019" name="Commun. Biol.">
        <title>The bagworm genome reveals a unique fibroin gene that provides high tensile strength.</title>
        <authorList>
            <person name="Kono N."/>
            <person name="Nakamura H."/>
            <person name="Ohtoshi R."/>
            <person name="Tomita M."/>
            <person name="Numata K."/>
            <person name="Arakawa K."/>
        </authorList>
    </citation>
    <scope>NUCLEOTIDE SEQUENCE [LARGE SCALE GENOMIC DNA]</scope>
</reference>
<evidence type="ECO:0000256" key="1">
    <source>
        <dbReference type="SAM" id="MobiDB-lite"/>
    </source>
</evidence>
<dbReference type="EMBL" id="BGZK01002108">
    <property type="protein sequence ID" value="GBP90741.1"/>
    <property type="molecule type" value="Genomic_DNA"/>
</dbReference>
<evidence type="ECO:0000313" key="2">
    <source>
        <dbReference type="EMBL" id="GBP90741.1"/>
    </source>
</evidence>
<dbReference type="Proteomes" id="UP000299102">
    <property type="component" value="Unassembled WGS sequence"/>
</dbReference>
<sequence>MSIDIDSRAVSRSVNSPRANLVRAARGAAVRRRGRPTASRGPGSVIGPRLRRASDACIAFALVSPPYYRSIKSETSLLVTGCVP</sequence>
<organism evidence="2 3">
    <name type="scientific">Eumeta variegata</name>
    <name type="common">Bagworm moth</name>
    <name type="synonym">Eumeta japonica</name>
    <dbReference type="NCBI Taxonomy" id="151549"/>
    <lineage>
        <taxon>Eukaryota</taxon>
        <taxon>Metazoa</taxon>
        <taxon>Ecdysozoa</taxon>
        <taxon>Arthropoda</taxon>
        <taxon>Hexapoda</taxon>
        <taxon>Insecta</taxon>
        <taxon>Pterygota</taxon>
        <taxon>Neoptera</taxon>
        <taxon>Endopterygota</taxon>
        <taxon>Lepidoptera</taxon>
        <taxon>Glossata</taxon>
        <taxon>Ditrysia</taxon>
        <taxon>Tineoidea</taxon>
        <taxon>Psychidae</taxon>
        <taxon>Oiketicinae</taxon>
        <taxon>Eumeta</taxon>
    </lineage>
</organism>
<proteinExistence type="predicted"/>
<dbReference type="AlphaFoldDB" id="A0A4C1ZPF2"/>
<keyword evidence="3" id="KW-1185">Reference proteome</keyword>
<evidence type="ECO:0000313" key="3">
    <source>
        <dbReference type="Proteomes" id="UP000299102"/>
    </source>
</evidence>
<accession>A0A4C1ZPF2</accession>
<name>A0A4C1ZPF2_EUMVA</name>
<feature type="region of interest" description="Disordered" evidence="1">
    <location>
        <begin position="25"/>
        <end position="46"/>
    </location>
</feature>
<gene>
    <name evidence="2" type="ORF">EVAR_26711_1</name>
</gene>
<protein>
    <submittedName>
        <fullName evidence="2">Uncharacterized protein</fullName>
    </submittedName>
</protein>
<comment type="caution">
    <text evidence="2">The sequence shown here is derived from an EMBL/GenBank/DDBJ whole genome shotgun (WGS) entry which is preliminary data.</text>
</comment>